<dbReference type="Pfam" id="PF13290">
    <property type="entry name" value="CHB_HEX_C_1"/>
    <property type="match status" value="1"/>
</dbReference>
<organism evidence="4 5">
    <name type="scientific">Candidatus Intestinimonas pullistercoris</name>
    <dbReference type="NCBI Taxonomy" id="2838623"/>
    <lineage>
        <taxon>Bacteria</taxon>
        <taxon>Bacillati</taxon>
        <taxon>Bacillota</taxon>
        <taxon>Clostridia</taxon>
        <taxon>Eubacteriales</taxon>
        <taxon>Intestinimonas</taxon>
    </lineage>
</organism>
<keyword evidence="1" id="KW-0677">Repeat</keyword>
<dbReference type="InterPro" id="IPR044060">
    <property type="entry name" value="Bacterial_rp_domain"/>
</dbReference>
<comment type="caution">
    <text evidence="4">The sequence shown here is derived from an EMBL/GenBank/DDBJ whole genome shotgun (WGS) entry which is preliminary data.</text>
</comment>
<dbReference type="InterPro" id="IPR051465">
    <property type="entry name" value="Cell_Envelope_Struct_Comp"/>
</dbReference>
<feature type="compositionally biased region" description="Low complexity" evidence="2">
    <location>
        <begin position="1236"/>
        <end position="1253"/>
    </location>
</feature>
<evidence type="ECO:0000313" key="4">
    <source>
        <dbReference type="EMBL" id="HJC41557.1"/>
    </source>
</evidence>
<evidence type="ECO:0000259" key="3">
    <source>
        <dbReference type="PROSITE" id="PS51272"/>
    </source>
</evidence>
<dbReference type="Pfam" id="PF00395">
    <property type="entry name" value="SLH"/>
    <property type="match status" value="3"/>
</dbReference>
<dbReference type="Pfam" id="PF18998">
    <property type="entry name" value="Flg_new_2"/>
    <property type="match status" value="1"/>
</dbReference>
<evidence type="ECO:0000256" key="2">
    <source>
        <dbReference type="SAM" id="MobiDB-lite"/>
    </source>
</evidence>
<reference evidence="4" key="1">
    <citation type="journal article" date="2021" name="PeerJ">
        <title>Extensive microbial diversity within the chicken gut microbiome revealed by metagenomics and culture.</title>
        <authorList>
            <person name="Gilroy R."/>
            <person name="Ravi A."/>
            <person name="Getino M."/>
            <person name="Pursley I."/>
            <person name="Horton D.L."/>
            <person name="Alikhan N.F."/>
            <person name="Baker D."/>
            <person name="Gharbi K."/>
            <person name="Hall N."/>
            <person name="Watson M."/>
            <person name="Adriaenssens E.M."/>
            <person name="Foster-Nyarko E."/>
            <person name="Jarju S."/>
            <person name="Secka A."/>
            <person name="Antonio M."/>
            <person name="Oren A."/>
            <person name="Chaudhuri R.R."/>
            <person name="La Ragione R."/>
            <person name="Hildebrand F."/>
            <person name="Pallen M.J."/>
        </authorList>
    </citation>
    <scope>NUCLEOTIDE SEQUENCE</scope>
    <source>
        <strain evidence="4">CHK186-1790</strain>
    </source>
</reference>
<dbReference type="PROSITE" id="PS51272">
    <property type="entry name" value="SLH"/>
    <property type="match status" value="3"/>
</dbReference>
<protein>
    <submittedName>
        <fullName evidence="4">S-layer homology domain-containing protein</fullName>
    </submittedName>
</protein>
<dbReference type="SUPFAM" id="SSF52317">
    <property type="entry name" value="Class I glutamine amidotransferase-like"/>
    <property type="match status" value="1"/>
</dbReference>
<proteinExistence type="predicted"/>
<feature type="region of interest" description="Disordered" evidence="2">
    <location>
        <begin position="1221"/>
        <end position="1268"/>
    </location>
</feature>
<dbReference type="PANTHER" id="PTHR43308">
    <property type="entry name" value="OUTER MEMBRANE PROTEIN ALPHA-RELATED"/>
    <property type="match status" value="1"/>
</dbReference>
<name>A0A9D2P0W5_9FIRM</name>
<evidence type="ECO:0000313" key="5">
    <source>
        <dbReference type="Proteomes" id="UP000823882"/>
    </source>
</evidence>
<reference evidence="4" key="2">
    <citation type="submission" date="2021-04" db="EMBL/GenBank/DDBJ databases">
        <authorList>
            <person name="Gilroy R."/>
        </authorList>
    </citation>
    <scope>NUCLEOTIDE SEQUENCE</scope>
    <source>
        <strain evidence="4">CHK186-1790</strain>
    </source>
</reference>
<dbReference type="InterPro" id="IPR059177">
    <property type="entry name" value="GH29D-like_dom"/>
</dbReference>
<dbReference type="SUPFAM" id="SSF89550">
    <property type="entry name" value="PHP domain-like"/>
    <property type="match status" value="1"/>
</dbReference>
<feature type="domain" description="SLH" evidence="3">
    <location>
        <begin position="1336"/>
        <end position="1395"/>
    </location>
</feature>
<dbReference type="InterPro" id="IPR001119">
    <property type="entry name" value="SLH_dom"/>
</dbReference>
<accession>A0A9D2P0W5</accession>
<feature type="domain" description="SLH" evidence="3">
    <location>
        <begin position="1396"/>
        <end position="1459"/>
    </location>
</feature>
<dbReference type="InterPro" id="IPR029062">
    <property type="entry name" value="Class_I_gatase-like"/>
</dbReference>
<dbReference type="NCBIfam" id="NF038032">
    <property type="entry name" value="CehA_McbA_metalo"/>
    <property type="match status" value="1"/>
</dbReference>
<feature type="domain" description="SLH" evidence="3">
    <location>
        <begin position="1462"/>
        <end position="1520"/>
    </location>
</feature>
<gene>
    <name evidence="4" type="ORF">H9701_08390</name>
</gene>
<dbReference type="Proteomes" id="UP000823882">
    <property type="component" value="Unassembled WGS sequence"/>
</dbReference>
<dbReference type="InterPro" id="IPR016195">
    <property type="entry name" value="Pol/histidinol_Pase-like"/>
</dbReference>
<dbReference type="EMBL" id="DWWJ01000151">
    <property type="protein sequence ID" value="HJC41557.1"/>
    <property type="molecule type" value="Genomic_DNA"/>
</dbReference>
<evidence type="ECO:0000256" key="1">
    <source>
        <dbReference type="ARBA" id="ARBA00022737"/>
    </source>
</evidence>
<dbReference type="Gene3D" id="3.20.20.140">
    <property type="entry name" value="Metal-dependent hydrolases"/>
    <property type="match status" value="1"/>
</dbReference>
<sequence>MFALKFYQVTGDTPDPTPEPPIADGDTVVIYAPSNMMALSATLKSQYYPVGVPVEVSGDTITGYGNTEIWTVGGNAENGWTFTSNGGKTLSMAGSYSSVYPGAGGNETWALESAGTADQYYVKNAGRGNYLFWDDEYDDWTTRTEEKTAVTFCVVEPPEEEPEVDGLEVRATPASGASVEAGDTIELTATAGATIYYTTDGSTPTKESSAYTAAIVLGTEQVPAPTSGEPLVIKAIAVLPADETAGTEEQIGDVCTFTYKAPMTLDGYSLYFGQLHSHTNISDGAGSVEEAFAHASEVENLDFLAVTDHSNSFDNEGDASVDLGADLLSSGISSEWVQGHQAAEKATTDDFVGIYGFEMTWSDGFGHINTFNTPGFESRSNSEFGNKSGSTEGYQNYYDKLVEVESALAQFNHPGTTFGDFQDFAFFSPAIDQRITLIEVGNGEGAIGSSGYFPSYEYYTRALDKGWHVAPTNNQDNHKGNWGDSNTARSVVLATDLSEEAIYDAIANYRVYATEDNDLSILYSLNGNAMGSILNKQEDGVTIIAQISDPTDSADMKVDVIVNGGLVIGTQTVSGGEGTVTFRFDSNDYSYYYLRVTQADQNIAVTAPVWTGEGVNAGISKTECDTVLVVKDEQVNLSSELYNNAGSDMTVNSLVFSMDDETIYTADVSTIGTDGVIASGSTATVTFPYAFASAGRTTVNVNMTATIGETQYTFTSVLQLTVTDASLVTRVLVDGTHYNDYVNGYYGGNMGNFTQLAADMNAQVTIQQPGDPITAEDLEDVALLVISAPIKYDQNGIVADESNRFSDGFVDVVEAYVQGGGTLIVCGLADYQDGNDPGANYEYTTYGQINKLLEGIGSTMKVNDDELIDQEKNGGQAYRLYFDDFNYDSADPAVQAALAGLADSGKVYSSYSGCSVYVGEGTAIVYGHDTTYSINSKAPAQGHSKPVQSYSDAYDAEKAVVTKGAVVSLATEAVGEGRVYVGGTVWLSDFEVANSEGNDYGDASYANKTILENILSGLLVEQEVSTIAEAREGNGGIVGTVFTVEGTITAGNVEPNAFYDTIYIQDDTAGINIYPVATTDGTFRVGQRVRVTGSWDQYQGDTELRCISIELIDSAIDPIQPTELTIAEAGGYDANGGLLAQVGGTVKSVTKEGEAISTVILTDGTNDFRLLFNNYIGYSDESSPDITTFVEEGAEISAVGVIYMDPDGVCLRVRDLSEVTLAGSEQPDDDDDDRPSSSSGGSSSNRYTVSVSSDTDHGSIRVNPTRAERGDTVTITVTPDDGYELDRLIVTDSDGDELDLERLSSTRYTFEMPRGRVTVEAVFALIEEEEDQPPVSALPFGDVAQDAWYYDAVQYVYENGLMDGTGGGAFSPAATTTRGMVVTILYRLAGQPAVTGASGFTDVVAGQWYSDAVLWASANGIVSGYGNGSFGPGDTVTREQLAVILYRFAQTQGEDVTQTGALSTFTDGGDTAQWAQSAMSWAVGSGLISGKGNGVLDPQGTATRAEVAAILARFCQNTAN</sequence>